<dbReference type="KEGG" id="kme:H0A61_01202"/>
<organism evidence="1 2">
    <name type="scientific">Koleobacter methoxysyntrophicus</name>
    <dbReference type="NCBI Taxonomy" id="2751313"/>
    <lineage>
        <taxon>Bacteria</taxon>
        <taxon>Bacillati</taxon>
        <taxon>Bacillota</taxon>
        <taxon>Clostridia</taxon>
        <taxon>Koleobacterales</taxon>
        <taxon>Koleobacteraceae</taxon>
        <taxon>Koleobacter</taxon>
    </lineage>
</organism>
<dbReference type="Proteomes" id="UP000662904">
    <property type="component" value="Chromosome"/>
</dbReference>
<gene>
    <name evidence="1" type="ORF">H0A61_01202</name>
</gene>
<dbReference type="NCBIfam" id="NF047593">
    <property type="entry name" value="IS66_ISAeme5_TnpA"/>
    <property type="match status" value="1"/>
</dbReference>
<sequence>MTKTGLKEQWEKRIKQYKASNTSISAWCRANNIKPSTFRYWLDKEKAVDIMQKEPEAAKWLPVEIDNDKSENTAEEILIVKIGSAAIEVREGFNKKLFQEIIRILAASC</sequence>
<proteinExistence type="predicted"/>
<protein>
    <recommendedName>
        <fullName evidence="3">Transposase</fullName>
    </recommendedName>
</protein>
<dbReference type="RefSeq" id="WP_206709059.1">
    <property type="nucleotide sequence ID" value="NZ_CP059066.1"/>
</dbReference>
<name>A0A8A0RN29_9FIRM</name>
<keyword evidence="2" id="KW-1185">Reference proteome</keyword>
<evidence type="ECO:0000313" key="1">
    <source>
        <dbReference type="EMBL" id="QSQ08857.1"/>
    </source>
</evidence>
<dbReference type="EMBL" id="CP059066">
    <property type="protein sequence ID" value="QSQ08857.1"/>
    <property type="molecule type" value="Genomic_DNA"/>
</dbReference>
<accession>A0A8A0RN29</accession>
<dbReference type="AlphaFoldDB" id="A0A8A0RN29"/>
<evidence type="ECO:0008006" key="3">
    <source>
        <dbReference type="Google" id="ProtNLM"/>
    </source>
</evidence>
<evidence type="ECO:0000313" key="2">
    <source>
        <dbReference type="Proteomes" id="UP000662904"/>
    </source>
</evidence>
<reference evidence="1" key="1">
    <citation type="submission" date="2020-07" db="EMBL/GenBank/DDBJ databases">
        <title>Koleobacter methoxysyntrophicus gen. nov., sp. nov., a novel anaerobic bacterium isolated from deep subsurface oil field and proposal of Koleobacterales ord. nov. in the phylum Firmicutes.</title>
        <authorList>
            <person name="Sakamoto S."/>
            <person name="Tamaki H."/>
        </authorList>
    </citation>
    <scope>NUCLEOTIDE SEQUENCE</scope>
    <source>
        <strain evidence="1">NRmbB1</strain>
    </source>
</reference>